<dbReference type="PROSITE" id="PS50881">
    <property type="entry name" value="S5_DSRBD"/>
    <property type="match status" value="1"/>
</dbReference>
<dbReference type="InterPro" id="IPR005324">
    <property type="entry name" value="Ribosomal_uS5_C"/>
</dbReference>
<organism evidence="8">
    <name type="scientific">Karenia mikimotoi</name>
    <name type="common">Red tide dinoflagellate</name>
    <name type="synonym">Gymnodinium mikimotoi</name>
    <dbReference type="NCBI Taxonomy" id="225107"/>
    <lineage>
        <taxon>Eukaryota</taxon>
        <taxon>Sar</taxon>
        <taxon>Alveolata</taxon>
        <taxon>Dinophyceae</taxon>
        <taxon>Gymnodiniales</taxon>
        <taxon>Kareniaceae</taxon>
        <taxon>Karenia</taxon>
    </lineage>
</organism>
<keyword evidence="8" id="KW-0150">Chloroplast</keyword>
<evidence type="ECO:0000259" key="7">
    <source>
        <dbReference type="PROSITE" id="PS50881"/>
    </source>
</evidence>
<feature type="region of interest" description="Disordered" evidence="6">
    <location>
        <begin position="153"/>
        <end position="179"/>
    </location>
</feature>
<evidence type="ECO:0000256" key="2">
    <source>
        <dbReference type="ARBA" id="ARBA00022980"/>
    </source>
</evidence>
<keyword evidence="2 4" id="KW-0689">Ribosomal protein</keyword>
<dbReference type="InterPro" id="IPR014721">
    <property type="entry name" value="Ribsml_uS5_D2-typ_fold_subgr"/>
</dbReference>
<sequence length="179" mass="19883">MKRERQHESEKPWRWALLANDQVTRVTKGGKQKSLRLTVAVGDQHGKIGVAVGSGNSFATARRNAIRRARRNVVKFPLLTRSRSIKHEVEGNFGAAKILLRPRPPGTGIKAGKVSHAILRLAGIENVMAKQLGSVSRINNARAVLFALSQTRSTKSKRTIKQRQARKAQATRRQDPLKT</sequence>
<dbReference type="PANTHER" id="PTHR48277:SF1">
    <property type="entry name" value="MITOCHONDRIAL RIBOSOMAL PROTEIN S5"/>
    <property type="match status" value="1"/>
</dbReference>
<dbReference type="PANTHER" id="PTHR48277">
    <property type="entry name" value="MITOCHONDRIAL RIBOSOMAL PROTEIN S5"/>
    <property type="match status" value="1"/>
</dbReference>
<dbReference type="FunFam" id="3.30.230.10:FF:000002">
    <property type="entry name" value="30S ribosomal protein S5"/>
    <property type="match status" value="1"/>
</dbReference>
<comment type="similarity">
    <text evidence="1 5">Belongs to the universal ribosomal protein uS5 family.</text>
</comment>
<dbReference type="Pfam" id="PF00333">
    <property type="entry name" value="Ribosomal_S5"/>
    <property type="match status" value="1"/>
</dbReference>
<protein>
    <submittedName>
        <fullName evidence="8">Ribosomal protein S5</fullName>
    </submittedName>
</protein>
<evidence type="ECO:0000256" key="4">
    <source>
        <dbReference type="PROSITE-ProRule" id="PRU00268"/>
    </source>
</evidence>
<dbReference type="Pfam" id="PF03719">
    <property type="entry name" value="Ribosomal_S5_C"/>
    <property type="match status" value="1"/>
</dbReference>
<dbReference type="InterPro" id="IPR013810">
    <property type="entry name" value="Ribosomal_uS5_N"/>
</dbReference>
<dbReference type="EMBL" id="KM065617">
    <property type="protein sequence ID" value="AIG99504.1"/>
    <property type="molecule type" value="Transcribed_RNA"/>
</dbReference>
<dbReference type="GO" id="GO:0005840">
    <property type="term" value="C:ribosome"/>
    <property type="evidence" value="ECO:0007669"/>
    <property type="project" value="UniProtKB-KW"/>
</dbReference>
<reference evidence="8" key="1">
    <citation type="journal article" date="2016" name="Plant Mol. Biol.">
        <title>Diversity of transcripts and transcript processing forms in plastids of the dinoflagellate alga Karenia mikimotoi.</title>
        <authorList>
            <person name="Dorrell R.G."/>
            <person name="Hinksman G.A."/>
            <person name="Howe C.J."/>
        </authorList>
    </citation>
    <scope>NUCLEOTIDE SEQUENCE</scope>
    <source>
        <strain evidence="8">RCC1513</strain>
    </source>
</reference>
<evidence type="ECO:0000313" key="8">
    <source>
        <dbReference type="EMBL" id="AIG99504.1"/>
    </source>
</evidence>
<dbReference type="GO" id="GO:0003735">
    <property type="term" value="F:structural constituent of ribosome"/>
    <property type="evidence" value="ECO:0007669"/>
    <property type="project" value="UniProtKB-UniRule"/>
</dbReference>
<dbReference type="AlphaFoldDB" id="A0A0U1V1V9"/>
<dbReference type="GO" id="GO:0006412">
    <property type="term" value="P:translation"/>
    <property type="evidence" value="ECO:0007669"/>
    <property type="project" value="InterPro"/>
</dbReference>
<dbReference type="Gene3D" id="3.30.230.10">
    <property type="match status" value="1"/>
</dbReference>
<dbReference type="GO" id="GO:0003723">
    <property type="term" value="F:RNA binding"/>
    <property type="evidence" value="ECO:0007669"/>
    <property type="project" value="InterPro"/>
</dbReference>
<evidence type="ECO:0000256" key="5">
    <source>
        <dbReference type="RuleBase" id="RU003823"/>
    </source>
</evidence>
<dbReference type="Gene3D" id="3.30.160.20">
    <property type="match status" value="1"/>
</dbReference>
<keyword evidence="8" id="KW-0934">Plastid</keyword>
<feature type="domain" description="S5 DRBM" evidence="7">
    <location>
        <begin position="13"/>
        <end position="76"/>
    </location>
</feature>
<name>A0A0U1V1V9_KARMI</name>
<gene>
    <name evidence="8" type="primary">rps5</name>
</gene>
<accession>A0A0U1V1V9</accession>
<proteinExistence type="inferred from homology"/>
<dbReference type="SUPFAM" id="SSF54768">
    <property type="entry name" value="dsRNA-binding domain-like"/>
    <property type="match status" value="1"/>
</dbReference>
<dbReference type="InterPro" id="IPR000851">
    <property type="entry name" value="Ribosomal_uS5"/>
</dbReference>
<evidence type="ECO:0000256" key="6">
    <source>
        <dbReference type="SAM" id="MobiDB-lite"/>
    </source>
</evidence>
<geneLocation type="chloroplast" evidence="8"/>
<evidence type="ECO:0000256" key="1">
    <source>
        <dbReference type="ARBA" id="ARBA00008945"/>
    </source>
</evidence>
<dbReference type="GO" id="GO:0005737">
    <property type="term" value="C:cytoplasm"/>
    <property type="evidence" value="ECO:0007669"/>
    <property type="project" value="UniProtKB-ARBA"/>
</dbReference>
<dbReference type="InterPro" id="IPR020568">
    <property type="entry name" value="Ribosomal_Su5_D2-typ_SF"/>
</dbReference>
<dbReference type="SUPFAM" id="SSF54211">
    <property type="entry name" value="Ribosomal protein S5 domain 2-like"/>
    <property type="match status" value="1"/>
</dbReference>
<dbReference type="GO" id="GO:1990904">
    <property type="term" value="C:ribonucleoprotein complex"/>
    <property type="evidence" value="ECO:0007669"/>
    <property type="project" value="UniProtKB-UniRule"/>
</dbReference>
<feature type="compositionally biased region" description="Basic residues" evidence="6">
    <location>
        <begin position="154"/>
        <end position="170"/>
    </location>
</feature>
<keyword evidence="3 4" id="KW-0687">Ribonucleoprotein</keyword>
<evidence type="ECO:0000256" key="3">
    <source>
        <dbReference type="ARBA" id="ARBA00023274"/>
    </source>
</evidence>